<feature type="domain" description="Uracil-DNA glycosylase-like" evidence="1">
    <location>
        <begin position="9"/>
        <end position="159"/>
    </location>
</feature>
<keyword evidence="3" id="KW-1185">Reference proteome</keyword>
<comment type="caution">
    <text evidence="2">The sequence shown here is derived from an EMBL/GenBank/DDBJ whole genome shotgun (WGS) entry which is preliminary data.</text>
</comment>
<dbReference type="EMBL" id="LNAM01000057">
    <property type="protein sequence ID" value="KSV60012.1"/>
    <property type="molecule type" value="Genomic_DNA"/>
</dbReference>
<organism evidence="2 3">
    <name type="scientific">Acetivibrio ethanolgignens</name>
    <dbReference type="NCBI Taxonomy" id="290052"/>
    <lineage>
        <taxon>Bacteria</taxon>
        <taxon>Bacillati</taxon>
        <taxon>Bacillota</taxon>
        <taxon>Clostridia</taxon>
        <taxon>Eubacteriales</taxon>
        <taxon>Oscillospiraceae</taxon>
        <taxon>Acetivibrio</taxon>
    </lineage>
</organism>
<sequence>MERVNHEFDPVFDEGSQILILGTFPSVKSRETRFFYGHPRNRFWTVMAALTGWEVPVTIEEKKKLLLENHIAIWDVIASCEIQGSSDSSIRNVVPTDLNRIFEKAPIRAIFANGGKAYELYMRYSYEKTGREIRRLPSTSPANAAFSLERLVEEWKKAILKESERHVGKEQ</sequence>
<dbReference type="RefSeq" id="WP_058351743.1">
    <property type="nucleotide sequence ID" value="NZ_CABMMD010000057.1"/>
</dbReference>
<dbReference type="InterPro" id="IPR036895">
    <property type="entry name" value="Uracil-DNA_glycosylase-like_sf"/>
</dbReference>
<reference evidence="2 3" key="1">
    <citation type="submission" date="2015-11" db="EMBL/GenBank/DDBJ databases">
        <title>Butyribacter intestini gen. nov., sp. nov., a butyric acid-producing bacterium of the family Lachnospiraceae isolated from the human faeces.</title>
        <authorList>
            <person name="Zou Y."/>
            <person name="Xue W."/>
            <person name="Luo G."/>
            <person name="Lv M."/>
        </authorList>
    </citation>
    <scope>NUCLEOTIDE SEQUENCE [LARGE SCALE GENOMIC DNA]</scope>
    <source>
        <strain evidence="2 3">ACET-33324</strain>
    </source>
</reference>
<dbReference type="NCBIfam" id="TIGR04274">
    <property type="entry name" value="hypoxanDNAglyco"/>
    <property type="match status" value="1"/>
</dbReference>
<dbReference type="Gene3D" id="3.40.470.10">
    <property type="entry name" value="Uracil-DNA glycosylase-like domain"/>
    <property type="match status" value="1"/>
</dbReference>
<accession>A0A0V8QHP2</accession>
<protein>
    <submittedName>
        <fullName evidence="2">DNA-deoxyinosine glycosylase</fullName>
    </submittedName>
</protein>
<evidence type="ECO:0000313" key="3">
    <source>
        <dbReference type="Proteomes" id="UP000054874"/>
    </source>
</evidence>
<name>A0A0V8QHP2_9FIRM</name>
<evidence type="ECO:0000259" key="1">
    <source>
        <dbReference type="SMART" id="SM00986"/>
    </source>
</evidence>
<dbReference type="InterPro" id="IPR005122">
    <property type="entry name" value="Uracil-DNA_glycosylase-like"/>
</dbReference>
<dbReference type="SUPFAM" id="SSF52141">
    <property type="entry name" value="Uracil-DNA glycosylase-like"/>
    <property type="match status" value="1"/>
</dbReference>
<gene>
    <name evidence="2" type="ORF">ASU35_06970</name>
</gene>
<proteinExistence type="predicted"/>
<dbReference type="InterPro" id="IPR026353">
    <property type="entry name" value="Hypoxan-DNA_Glyclase"/>
</dbReference>
<dbReference type="SMART" id="SM00987">
    <property type="entry name" value="UreE_C"/>
    <property type="match status" value="1"/>
</dbReference>
<dbReference type="Proteomes" id="UP000054874">
    <property type="component" value="Unassembled WGS sequence"/>
</dbReference>
<dbReference type="SMART" id="SM00986">
    <property type="entry name" value="UDG"/>
    <property type="match status" value="1"/>
</dbReference>
<dbReference type="Pfam" id="PF03167">
    <property type="entry name" value="UDG"/>
    <property type="match status" value="1"/>
</dbReference>
<dbReference type="STRING" id="290052.ASU35_06970"/>
<evidence type="ECO:0000313" key="2">
    <source>
        <dbReference type="EMBL" id="KSV60012.1"/>
    </source>
</evidence>
<dbReference type="AlphaFoldDB" id="A0A0V8QHP2"/>
<dbReference type="CDD" id="cd10032">
    <property type="entry name" value="UDG-F6_HDG"/>
    <property type="match status" value="1"/>
</dbReference>
<dbReference type="OrthoDB" id="9799921at2"/>